<organism evidence="1 2">
    <name type="scientific">Photobacterium gaetbulicola Gung47</name>
    <dbReference type="NCBI Taxonomy" id="658445"/>
    <lineage>
        <taxon>Bacteria</taxon>
        <taxon>Pseudomonadati</taxon>
        <taxon>Pseudomonadota</taxon>
        <taxon>Gammaproteobacteria</taxon>
        <taxon>Vibrionales</taxon>
        <taxon>Vibrionaceae</taxon>
        <taxon>Photobacterium</taxon>
    </lineage>
</organism>
<dbReference type="STRING" id="658445.H744_1c0087"/>
<reference evidence="1 2" key="1">
    <citation type="submission" date="2013-05" db="EMBL/GenBank/DDBJ databases">
        <title>Complete genome sequence of the lipase-producing bacterium Photobacterium gaetbulicola Gung47.</title>
        <authorList>
            <person name="Kim Y.-O."/>
        </authorList>
    </citation>
    <scope>NUCLEOTIDE SEQUENCE [LARGE SCALE GENOMIC DNA]</scope>
    <source>
        <strain evidence="1 2">Gung47</strain>
    </source>
</reference>
<accession>A0A0C5WG00</accession>
<dbReference type="OrthoDB" id="5816932at2"/>
<dbReference type="HOGENOM" id="CLU_141012_0_0_6"/>
<dbReference type="InterPro" id="IPR009057">
    <property type="entry name" value="Homeodomain-like_sf"/>
</dbReference>
<evidence type="ECO:0000313" key="2">
    <source>
        <dbReference type="Proteomes" id="UP000032303"/>
    </source>
</evidence>
<dbReference type="AlphaFoldDB" id="A0A0C5WG00"/>
<dbReference type="EMBL" id="CP005973">
    <property type="protein sequence ID" value="AJR05117.1"/>
    <property type="molecule type" value="Genomic_DNA"/>
</dbReference>
<dbReference type="Proteomes" id="UP000032303">
    <property type="component" value="Chromosome 1"/>
</dbReference>
<gene>
    <name evidence="1" type="ORF">H744_1c0087</name>
</gene>
<protein>
    <submittedName>
        <fullName evidence="1">Putative LuxT regulator</fullName>
    </submittedName>
</protein>
<dbReference type="KEGG" id="pgb:H744_1c0087"/>
<evidence type="ECO:0000313" key="1">
    <source>
        <dbReference type="EMBL" id="AJR05117.1"/>
    </source>
</evidence>
<dbReference type="SUPFAM" id="SSF46689">
    <property type="entry name" value="Homeodomain-like"/>
    <property type="match status" value="1"/>
</dbReference>
<dbReference type="Gene3D" id="1.10.357.10">
    <property type="entry name" value="Tetracycline Repressor, domain 2"/>
    <property type="match status" value="1"/>
</dbReference>
<name>A0A0C5WG00_9GAMM</name>
<dbReference type="PATRIC" id="fig|658445.3.peg.99"/>
<sequence length="158" mass="17779">MAKVTPEEALKTRQRILDAVIQCLLDPQVGYEKMTYTRLQTMTGISRGGILNHFGKKEHFLLALDGRIFNTVLNELDLSSRDAFSSSFESALARPTFNAVMQLLLNNASHHVAIEYAKQAWRDLEDLIEEKLGAEVKENDLPRLLGRSIFMLTTSKAA</sequence>
<keyword evidence="2" id="KW-1185">Reference proteome</keyword>
<dbReference type="Pfam" id="PF18285">
    <property type="entry name" value="LuxT_C"/>
    <property type="match status" value="1"/>
</dbReference>
<proteinExistence type="predicted"/>